<name>A0A3P4AXA6_9BURK</name>
<dbReference type="Pfam" id="PF01494">
    <property type="entry name" value="FAD_binding_3"/>
    <property type="match status" value="1"/>
</dbReference>
<reference evidence="5 6" key="1">
    <citation type="submission" date="2018-10" db="EMBL/GenBank/DDBJ databases">
        <authorList>
            <person name="Criscuolo A."/>
        </authorList>
    </citation>
    <scope>NUCLEOTIDE SEQUENCE [LARGE SCALE GENOMIC DNA]</scope>
    <source>
        <strain evidence="5">DnA1</strain>
    </source>
</reference>
<gene>
    <name evidence="5" type="primary">tfdB_1</name>
    <name evidence="5" type="ORF">PIGHUM_00453</name>
</gene>
<dbReference type="Gene3D" id="3.40.30.120">
    <property type="match status" value="1"/>
</dbReference>
<dbReference type="AlphaFoldDB" id="A0A3P4AXA6"/>
<keyword evidence="6" id="KW-1185">Reference proteome</keyword>
<keyword evidence="3" id="KW-0274">FAD</keyword>
<evidence type="ECO:0000256" key="2">
    <source>
        <dbReference type="ARBA" id="ARBA00022630"/>
    </source>
</evidence>
<dbReference type="Gene3D" id="3.50.50.60">
    <property type="entry name" value="FAD/NAD(P)-binding domain"/>
    <property type="match status" value="1"/>
</dbReference>
<dbReference type="Proteomes" id="UP000277294">
    <property type="component" value="Unassembled WGS sequence"/>
</dbReference>
<dbReference type="InterPro" id="IPR050641">
    <property type="entry name" value="RIFMO-like"/>
</dbReference>
<evidence type="ECO:0000256" key="1">
    <source>
        <dbReference type="ARBA" id="ARBA00001974"/>
    </source>
</evidence>
<accession>A0A3P4AXA6</accession>
<dbReference type="InterPro" id="IPR002938">
    <property type="entry name" value="FAD-bd"/>
</dbReference>
<dbReference type="GO" id="GO:0018666">
    <property type="term" value="F:2,4-dichlorophenol 6-monooxygenase activity"/>
    <property type="evidence" value="ECO:0007669"/>
    <property type="project" value="UniProtKB-EC"/>
</dbReference>
<dbReference type="EC" id="1.14.13.20" evidence="5"/>
<keyword evidence="5" id="KW-0503">Monooxygenase</keyword>
<proteinExistence type="predicted"/>
<dbReference type="EMBL" id="UWPJ01000005">
    <property type="protein sequence ID" value="VCU68402.1"/>
    <property type="molecule type" value="Genomic_DNA"/>
</dbReference>
<dbReference type="PANTHER" id="PTHR43004:SF19">
    <property type="entry name" value="BINDING MONOOXYGENASE, PUTATIVE (JCVI)-RELATED"/>
    <property type="match status" value="1"/>
</dbReference>
<comment type="cofactor">
    <cofactor evidence="1">
        <name>FAD</name>
        <dbReference type="ChEBI" id="CHEBI:57692"/>
    </cofactor>
</comment>
<evidence type="ECO:0000256" key="3">
    <source>
        <dbReference type="ARBA" id="ARBA00022827"/>
    </source>
</evidence>
<dbReference type="NCBIfam" id="NF004780">
    <property type="entry name" value="PRK06126.1"/>
    <property type="match status" value="1"/>
</dbReference>
<keyword evidence="5" id="KW-0560">Oxidoreductase</keyword>
<evidence type="ECO:0000259" key="4">
    <source>
        <dbReference type="Pfam" id="PF01494"/>
    </source>
</evidence>
<sequence length="543" mass="59148">MVGLTEKVLTAPVAIVGAGPVGLSLALDLAQRGIDSVVLEKEDGQVTHPRAGFVSVRSMEFFRRWGIAQAVRESGFPDDFALSIEFCTSLSGHTLARDEYPALGATPLADWSPEKKQRCPQHWLDPVLKTALRDYPRSRLLVDTRVEGFEQDGEQVRVRATNTRSGEALTIHASYLVGCDGGTSTIRSGLGIEMEGQGHLNYSMSVLFSCPGLLELCGKKPAERFLLIGPEGTWGNVTVIDGREVWRLTVYGTASKFDMDAFDARAWVLRALGTDRIAFEVVSILPWKRAELVAESYGRGRVLLAGDSVHTMSPTGGMGMNTGLGDVFDLGWKLQAMLEGWGGSALLPAYTQERKPIAVRNAAYSTHNYKTWVSPPRCEYLLEDSGRAETARREIGEQMKRATEYEWQSWGLQMGYRYEDSPLCVADGTPATPDEYSRYVQTARPGSRAPHAWIAPGRSIIDLFGKGFTLLAFDAAAMGAADAFARAAASRGVPLDVQRIDAAQAAELYAAPLVLVRPDGHVAWRGSRADDAAAIIDTVRGAF</sequence>
<dbReference type="PANTHER" id="PTHR43004">
    <property type="entry name" value="TRK SYSTEM POTASSIUM UPTAKE PROTEIN"/>
    <property type="match status" value="1"/>
</dbReference>
<organism evidence="5 6">
    <name type="scientific">Pigmentiphaga humi</name>
    <dbReference type="NCBI Taxonomy" id="2478468"/>
    <lineage>
        <taxon>Bacteria</taxon>
        <taxon>Pseudomonadati</taxon>
        <taxon>Pseudomonadota</taxon>
        <taxon>Betaproteobacteria</taxon>
        <taxon>Burkholderiales</taxon>
        <taxon>Alcaligenaceae</taxon>
        <taxon>Pigmentiphaga</taxon>
    </lineage>
</organism>
<dbReference type="Pfam" id="PF21274">
    <property type="entry name" value="Rng_hyd_C"/>
    <property type="match status" value="1"/>
</dbReference>
<dbReference type="SUPFAM" id="SSF51905">
    <property type="entry name" value="FAD/NAD(P)-binding domain"/>
    <property type="match status" value="1"/>
</dbReference>
<dbReference type="InterPro" id="IPR036188">
    <property type="entry name" value="FAD/NAD-bd_sf"/>
</dbReference>
<keyword evidence="2" id="KW-0285">Flavoprotein</keyword>
<protein>
    <submittedName>
        <fullName evidence="5">2,4-dichlorophenol 6-monooxygenase</fullName>
        <ecNumber evidence="5">1.14.13.20</ecNumber>
    </submittedName>
</protein>
<feature type="domain" description="FAD-binding" evidence="4">
    <location>
        <begin position="11"/>
        <end position="361"/>
    </location>
</feature>
<evidence type="ECO:0000313" key="6">
    <source>
        <dbReference type="Proteomes" id="UP000277294"/>
    </source>
</evidence>
<dbReference type="Gene3D" id="3.30.9.10">
    <property type="entry name" value="D-Amino Acid Oxidase, subunit A, domain 2"/>
    <property type="match status" value="1"/>
</dbReference>
<evidence type="ECO:0000313" key="5">
    <source>
        <dbReference type="EMBL" id="VCU68402.1"/>
    </source>
</evidence>
<dbReference type="GO" id="GO:0071949">
    <property type="term" value="F:FAD binding"/>
    <property type="evidence" value="ECO:0007669"/>
    <property type="project" value="InterPro"/>
</dbReference>
<dbReference type="OrthoDB" id="3443359at2"/>
<dbReference type="PRINTS" id="PR00420">
    <property type="entry name" value="RNGMNOXGNASE"/>
</dbReference>